<feature type="transmembrane region" description="Helical" evidence="1">
    <location>
        <begin position="72"/>
        <end position="92"/>
    </location>
</feature>
<dbReference type="Proteomes" id="UP000711047">
    <property type="component" value="Unassembled WGS sequence"/>
</dbReference>
<feature type="transmembrane region" description="Helical" evidence="1">
    <location>
        <begin position="444"/>
        <end position="462"/>
    </location>
</feature>
<protein>
    <recommendedName>
        <fullName evidence="4">Glycosyltransferase RgtA/B/C/D-like domain-containing protein</fullName>
    </recommendedName>
</protein>
<feature type="transmembrane region" description="Helical" evidence="1">
    <location>
        <begin position="379"/>
        <end position="399"/>
    </location>
</feature>
<evidence type="ECO:0000313" key="2">
    <source>
        <dbReference type="EMBL" id="NQX45762.1"/>
    </source>
</evidence>
<feature type="transmembrane region" description="Helical" evidence="1">
    <location>
        <begin position="104"/>
        <end position="121"/>
    </location>
</feature>
<comment type="caution">
    <text evidence="2">The sequence shown here is derived from an EMBL/GenBank/DDBJ whole genome shotgun (WGS) entry which is preliminary data.</text>
</comment>
<feature type="transmembrane region" description="Helical" evidence="1">
    <location>
        <begin position="188"/>
        <end position="217"/>
    </location>
</feature>
<feature type="transmembrane region" description="Helical" evidence="1">
    <location>
        <begin position="9"/>
        <end position="29"/>
    </location>
</feature>
<feature type="transmembrane region" description="Helical" evidence="1">
    <location>
        <begin position="411"/>
        <end position="432"/>
    </location>
</feature>
<dbReference type="RefSeq" id="WP_173131892.1">
    <property type="nucleotide sequence ID" value="NZ_JABMKX010000005.1"/>
</dbReference>
<dbReference type="EMBL" id="JABMKX010000005">
    <property type="protein sequence ID" value="NQX45762.1"/>
    <property type="molecule type" value="Genomic_DNA"/>
</dbReference>
<evidence type="ECO:0000313" key="3">
    <source>
        <dbReference type="Proteomes" id="UP000711047"/>
    </source>
</evidence>
<evidence type="ECO:0000256" key="1">
    <source>
        <dbReference type="SAM" id="Phobius"/>
    </source>
</evidence>
<keyword evidence="1" id="KW-0472">Membrane</keyword>
<evidence type="ECO:0008006" key="4">
    <source>
        <dbReference type="Google" id="ProtNLM"/>
    </source>
</evidence>
<reference evidence="2 3" key="1">
    <citation type="submission" date="2020-05" db="EMBL/GenBank/DDBJ databases">
        <title>Paenibacillus glebae, sp. nov., Paenibacillus humi sp. nov., Paenibacillus pedi sp. nov., Paenibacillus terrestris sp. nov. and Paenibacillus terricola sp. nov., isolated from a forest top soil sample.</title>
        <authorList>
            <person name="Qi S."/>
            <person name="Carlier A."/>
            <person name="Cnockaert M."/>
            <person name="Vandamme P."/>
        </authorList>
    </citation>
    <scope>NUCLEOTIDE SEQUENCE [LARGE SCALE GENOMIC DNA]</scope>
    <source>
        <strain evidence="2 3">LMG 29502</strain>
    </source>
</reference>
<feature type="transmembrane region" description="Helical" evidence="1">
    <location>
        <begin position="159"/>
        <end position="176"/>
    </location>
</feature>
<accession>A0ABX2DMC0</accession>
<keyword evidence="1" id="KW-1133">Transmembrane helix</keyword>
<gene>
    <name evidence="2" type="ORF">HQN87_10500</name>
</gene>
<keyword evidence="1" id="KW-0812">Transmembrane</keyword>
<feature type="transmembrane region" description="Helical" evidence="1">
    <location>
        <begin position="229"/>
        <end position="248"/>
    </location>
</feature>
<proteinExistence type="predicted"/>
<keyword evidence="3" id="KW-1185">Reference proteome</keyword>
<feature type="transmembrane region" description="Helical" evidence="1">
    <location>
        <begin position="133"/>
        <end position="152"/>
    </location>
</feature>
<name>A0ABX2DMC0_9BACL</name>
<organism evidence="2 3">
    <name type="scientific">Paenibacillus tritici</name>
    <dbReference type="NCBI Taxonomy" id="1873425"/>
    <lineage>
        <taxon>Bacteria</taxon>
        <taxon>Bacillati</taxon>
        <taxon>Bacillota</taxon>
        <taxon>Bacilli</taxon>
        <taxon>Bacillales</taxon>
        <taxon>Paenibacillaceae</taxon>
        <taxon>Paenibacillus</taxon>
    </lineage>
</organism>
<sequence length="477" mass="53327">MKRLLKSEYLITLAGGVLIIYLLFMKPFIGVADNGDFLRMMNTIGLNYYEAAESYADRFFSFSHSSFSYDNLFSGFYPSSQILVVLIPRLLAGLVHGSYFDIRILGAVYALLLLAATWMIVKLGAKASYTTGLLLGAAMLFVFYDIGYLAYFNSLYGEPVSMVFMLLTFALGLRITGQERPTPKGLTLFFIAVLFLICSKIQNAPVGLAFALIFLRLRTLNGTGSWRKLALSLGVATALVSVIMYVAAPKELKHINLYQTVFFGILNESPDVRGDLQDLGLPERLEVLAGTNYFQGDTVIKQDDPSLTPDFYDRVSHKDVLFFYMKHPGRLIDNMQYAAENSMSIRPYYLGSYEKSEGKPPGAVAGMYSGWSELKNKHLPHSLGFLVVFYLVYYAGVLFQYFRSREIAGRIAGELMMLLGLIGLFSFLVPILGDGRADIGKHLFLFNVCFDMMAVAMFGWILHKLTVVLKSAARAKR</sequence>